<comment type="caution">
    <text evidence="8">The sequence shown here is derived from an EMBL/GenBank/DDBJ whole genome shotgun (WGS) entry which is preliminary data.</text>
</comment>
<dbReference type="GO" id="GO:0016586">
    <property type="term" value="C:RSC-type complex"/>
    <property type="evidence" value="ECO:0007669"/>
    <property type="project" value="TreeGrafter"/>
</dbReference>
<reference evidence="8" key="1">
    <citation type="submission" date="2020-06" db="EMBL/GenBank/DDBJ databases">
        <authorList>
            <consortium name="Plant Systems Biology data submission"/>
        </authorList>
    </citation>
    <scope>NUCLEOTIDE SEQUENCE</scope>
    <source>
        <strain evidence="8">D6</strain>
    </source>
</reference>
<keyword evidence="9" id="KW-1185">Reference proteome</keyword>
<evidence type="ECO:0000256" key="4">
    <source>
        <dbReference type="ARBA" id="ARBA00022833"/>
    </source>
</evidence>
<protein>
    <submittedName>
        <fullName evidence="8">Polycomb protein SUZ12</fullName>
    </submittedName>
</protein>
<dbReference type="Proteomes" id="UP001153069">
    <property type="component" value="Unassembled WGS sequence"/>
</dbReference>
<sequence>MPKKAKRKLRPSADNGPFVPVRHYYHSNNFLKIKDNEWEDGADSDDEEQTWHRAVERSEINDFTDLSDGEKQLILLWNNYIQSDTKIPSKRIPQYCVNFVEKHHQDIKEANIDDQLQWHLVTLWDEGLISSKHLSSCLEYYYSLVGSSQGPLPKADL</sequence>
<keyword evidence="2" id="KW-0479">Metal-binding</keyword>
<feature type="domain" description="Polycomb protein VEFS-Box" evidence="7">
    <location>
        <begin position="21"/>
        <end position="133"/>
    </location>
</feature>
<keyword evidence="3" id="KW-0863">Zinc-finger</keyword>
<evidence type="ECO:0000256" key="2">
    <source>
        <dbReference type="ARBA" id="ARBA00022723"/>
    </source>
</evidence>
<comment type="similarity">
    <text evidence="1">Belongs to the VEFS (VRN2-EMF2-FIS2-SU(Z)12) family.</text>
</comment>
<evidence type="ECO:0000256" key="6">
    <source>
        <dbReference type="ARBA" id="ARBA00023163"/>
    </source>
</evidence>
<dbReference type="InterPro" id="IPR019135">
    <property type="entry name" value="Polycomb_protein_VEFS-Box"/>
</dbReference>
<accession>A0A9N8D9C4</accession>
<dbReference type="EMBL" id="CAICTM010000004">
    <property type="protein sequence ID" value="CAB9496325.1"/>
    <property type="molecule type" value="Genomic_DNA"/>
</dbReference>
<evidence type="ECO:0000313" key="8">
    <source>
        <dbReference type="EMBL" id="CAB9496325.1"/>
    </source>
</evidence>
<gene>
    <name evidence="8" type="ORF">SEMRO_4_G003000.1</name>
</gene>
<keyword evidence="4" id="KW-0862">Zinc</keyword>
<evidence type="ECO:0000313" key="9">
    <source>
        <dbReference type="Proteomes" id="UP001153069"/>
    </source>
</evidence>
<dbReference type="GO" id="GO:0031490">
    <property type="term" value="F:chromatin DNA binding"/>
    <property type="evidence" value="ECO:0007669"/>
    <property type="project" value="TreeGrafter"/>
</dbReference>
<dbReference type="PANTHER" id="PTHR22597:SF0">
    <property type="entry name" value="POLYCOMB PROTEIN SUZ12"/>
    <property type="match status" value="1"/>
</dbReference>
<evidence type="ECO:0000256" key="1">
    <source>
        <dbReference type="ARBA" id="ARBA00007416"/>
    </source>
</evidence>
<keyword evidence="6" id="KW-0804">Transcription</keyword>
<evidence type="ECO:0000256" key="5">
    <source>
        <dbReference type="ARBA" id="ARBA00023015"/>
    </source>
</evidence>
<dbReference type="GO" id="GO:0008270">
    <property type="term" value="F:zinc ion binding"/>
    <property type="evidence" value="ECO:0007669"/>
    <property type="project" value="UniProtKB-KW"/>
</dbReference>
<evidence type="ECO:0000259" key="7">
    <source>
        <dbReference type="Pfam" id="PF09733"/>
    </source>
</evidence>
<evidence type="ECO:0000256" key="3">
    <source>
        <dbReference type="ARBA" id="ARBA00022771"/>
    </source>
</evidence>
<dbReference type="PANTHER" id="PTHR22597">
    <property type="entry name" value="POLYCOMB GROUP PROTEIN"/>
    <property type="match status" value="1"/>
</dbReference>
<organism evidence="8 9">
    <name type="scientific">Seminavis robusta</name>
    <dbReference type="NCBI Taxonomy" id="568900"/>
    <lineage>
        <taxon>Eukaryota</taxon>
        <taxon>Sar</taxon>
        <taxon>Stramenopiles</taxon>
        <taxon>Ochrophyta</taxon>
        <taxon>Bacillariophyta</taxon>
        <taxon>Bacillariophyceae</taxon>
        <taxon>Bacillariophycidae</taxon>
        <taxon>Naviculales</taxon>
        <taxon>Naviculaceae</taxon>
        <taxon>Seminavis</taxon>
    </lineage>
</organism>
<dbReference type="AlphaFoldDB" id="A0A9N8D9C4"/>
<dbReference type="Pfam" id="PF09733">
    <property type="entry name" value="VEFS-Box"/>
    <property type="match status" value="1"/>
</dbReference>
<keyword evidence="5" id="KW-0805">Transcription regulation</keyword>
<dbReference type="OrthoDB" id="166746at2759"/>
<name>A0A9N8D9C4_9STRA</name>
<proteinExistence type="inferred from homology"/>